<evidence type="ECO:0000259" key="2">
    <source>
        <dbReference type="PROSITE" id="PS51352"/>
    </source>
</evidence>
<feature type="signal peptide" evidence="1">
    <location>
        <begin position="1"/>
        <end position="23"/>
    </location>
</feature>
<sequence length="440" mass="47793">MKRMLSPVLALGAALLLAPMAQAATPDKADAATVEQALQLAQQQHKPVLIDFHATWCYSCYYMASHVLTGAEWAGLRRKVVFVDADADTPNGHQWMDKLKISFLPSYVVLNGQGQELGRILAEQPRNAFYPKIAAILQHGDTLDGLRQKASAGSLAAVAEVLETYHERNQAEAGLQWLASLPATVQHVVDQDDRAALAHRRLQLDQAVADHRGPAVIDMATALLAGDVGCDRPYIVDNLLTATEALPADRRKSLLQPQQQTLADYVREQALPLPPVCADQRSAVLALADLDAQLGDAAGERKILDQAIDLSRQRIGGHLSADRNLADNLRVYLARAGRTDELDELQRQLISAYPDDYVYAYRYGQSLLKAGQPAKALPWLQQAAGKAFGINRLAVAAAEVKALQALHRNAEARKVVDKALAANGPWFPQQAAALKASVKS</sequence>
<dbReference type="PANTHER" id="PTHR32234">
    <property type="entry name" value="THIOL:DISULFIDE INTERCHANGE PROTEIN DSBD"/>
    <property type="match status" value="1"/>
</dbReference>
<dbReference type="KEGG" id="fau:Fraau_2695"/>
<dbReference type="GO" id="GO:0015035">
    <property type="term" value="F:protein-disulfide reductase activity"/>
    <property type="evidence" value="ECO:0007669"/>
    <property type="project" value="TreeGrafter"/>
</dbReference>
<evidence type="ECO:0000256" key="1">
    <source>
        <dbReference type="SAM" id="SignalP"/>
    </source>
</evidence>
<organism evidence="3 4">
    <name type="scientific">Frateuria aurantia (strain ATCC 33424 / DSM 6220 / KCTC 2777 / LMG 1558 / NBRC 3245 / NCIMB 13370)</name>
    <name type="common">Acetobacter aurantius</name>
    <dbReference type="NCBI Taxonomy" id="767434"/>
    <lineage>
        <taxon>Bacteria</taxon>
        <taxon>Pseudomonadati</taxon>
        <taxon>Pseudomonadota</taxon>
        <taxon>Gammaproteobacteria</taxon>
        <taxon>Lysobacterales</taxon>
        <taxon>Rhodanobacteraceae</taxon>
        <taxon>Frateuria</taxon>
    </lineage>
</organism>
<dbReference type="InterPro" id="IPR011990">
    <property type="entry name" value="TPR-like_helical_dom_sf"/>
</dbReference>
<proteinExistence type="predicted"/>
<dbReference type="PROSITE" id="PS51352">
    <property type="entry name" value="THIOREDOXIN_2"/>
    <property type="match status" value="1"/>
</dbReference>
<dbReference type="CDD" id="cd02947">
    <property type="entry name" value="TRX_family"/>
    <property type="match status" value="1"/>
</dbReference>
<dbReference type="eggNOG" id="COG0526">
    <property type="taxonomic scope" value="Bacteria"/>
</dbReference>
<feature type="domain" description="Thioredoxin" evidence="2">
    <location>
        <begin position="14"/>
        <end position="138"/>
    </location>
</feature>
<dbReference type="OrthoDB" id="195735at2"/>
<dbReference type="InterPro" id="IPR036249">
    <property type="entry name" value="Thioredoxin-like_sf"/>
</dbReference>
<dbReference type="GO" id="GO:0006950">
    <property type="term" value="P:response to stress"/>
    <property type="evidence" value="ECO:0007669"/>
    <property type="project" value="UniProtKB-ARBA"/>
</dbReference>
<dbReference type="GO" id="GO:0045454">
    <property type="term" value="P:cell redox homeostasis"/>
    <property type="evidence" value="ECO:0007669"/>
    <property type="project" value="TreeGrafter"/>
</dbReference>
<dbReference type="AlphaFoldDB" id="H8KZ07"/>
<dbReference type="HOGENOM" id="CLU_622218_0_0_6"/>
<reference evidence="3" key="1">
    <citation type="submission" date="2012-02" db="EMBL/GenBank/DDBJ databases">
        <title>The complete genome of Frateuria aurantia DSM 6220.</title>
        <authorList>
            <consortium name="US DOE Joint Genome Institute (JGI-PGF)"/>
            <person name="Lucas S."/>
            <person name="Copeland A."/>
            <person name="Lapidus A."/>
            <person name="Glavina del Rio T."/>
            <person name="Dalin E."/>
            <person name="Tice H."/>
            <person name="Bruce D."/>
            <person name="Goodwin L."/>
            <person name="Pitluck S."/>
            <person name="Peters L."/>
            <person name="Ovchinnikova G."/>
            <person name="Teshima H."/>
            <person name="Kyrpides N."/>
            <person name="Mavromatis K."/>
            <person name="Ivanova N."/>
            <person name="Brettin T."/>
            <person name="Detter J.C."/>
            <person name="Han C."/>
            <person name="Larimer F."/>
            <person name="Land M."/>
            <person name="Hauser L."/>
            <person name="Markowitz V."/>
            <person name="Cheng J.-F."/>
            <person name="Hugenholtz P."/>
            <person name="Woyke T."/>
            <person name="Wu D."/>
            <person name="Brambilla E."/>
            <person name="Klenk H.-P."/>
            <person name="Eisen J.A."/>
        </authorList>
    </citation>
    <scope>NUCLEOTIDE SEQUENCE</scope>
    <source>
        <strain evidence="3">DSM 6220</strain>
    </source>
</reference>
<name>H8KZ07_FRAAD</name>
<feature type="chain" id="PRO_5003613533" evidence="1">
    <location>
        <begin position="24"/>
        <end position="440"/>
    </location>
</feature>
<gene>
    <name evidence="3" type="ordered locus">Fraau_2695</name>
</gene>
<dbReference type="Pfam" id="PF13899">
    <property type="entry name" value="Thioredoxin_7"/>
    <property type="match status" value="1"/>
</dbReference>
<dbReference type="SUPFAM" id="SSF52833">
    <property type="entry name" value="Thioredoxin-like"/>
    <property type="match status" value="1"/>
</dbReference>
<dbReference type="SUPFAM" id="SSF81901">
    <property type="entry name" value="HCP-like"/>
    <property type="match status" value="1"/>
</dbReference>
<dbReference type="InterPro" id="IPR013766">
    <property type="entry name" value="Thioredoxin_domain"/>
</dbReference>
<accession>H8KZ07</accession>
<protein>
    <submittedName>
        <fullName evidence="3">Thiol:disulfide interchange protein</fullName>
    </submittedName>
</protein>
<dbReference type="STRING" id="767434.Fraau_2695"/>
<dbReference type="Proteomes" id="UP000005234">
    <property type="component" value="Chromosome"/>
</dbReference>
<evidence type="ECO:0000313" key="4">
    <source>
        <dbReference type="Proteomes" id="UP000005234"/>
    </source>
</evidence>
<keyword evidence="1" id="KW-0732">Signal</keyword>
<dbReference type="eggNOG" id="COG0457">
    <property type="taxonomic scope" value="Bacteria"/>
</dbReference>
<dbReference type="EMBL" id="CP003350">
    <property type="protein sequence ID" value="AFC87037.1"/>
    <property type="molecule type" value="Genomic_DNA"/>
</dbReference>
<keyword evidence="4" id="KW-1185">Reference proteome</keyword>
<dbReference type="Gene3D" id="3.40.30.10">
    <property type="entry name" value="Glutaredoxin"/>
    <property type="match status" value="1"/>
</dbReference>
<dbReference type="PANTHER" id="PTHR32234:SF0">
    <property type="entry name" value="THIOL:DISULFIDE INTERCHANGE PROTEIN DSBD"/>
    <property type="match status" value="1"/>
</dbReference>
<dbReference type="Gene3D" id="1.25.40.10">
    <property type="entry name" value="Tetratricopeptide repeat domain"/>
    <property type="match status" value="1"/>
</dbReference>
<evidence type="ECO:0000313" key="3">
    <source>
        <dbReference type="EMBL" id="AFC87037.1"/>
    </source>
</evidence>